<dbReference type="EMBL" id="MLJW01000032">
    <property type="protein sequence ID" value="OIR08271.1"/>
    <property type="molecule type" value="Genomic_DNA"/>
</dbReference>
<evidence type="ECO:0000313" key="1">
    <source>
        <dbReference type="EMBL" id="OIR08271.1"/>
    </source>
</evidence>
<reference evidence="1" key="1">
    <citation type="submission" date="2016-10" db="EMBL/GenBank/DDBJ databases">
        <title>Sequence of Gallionella enrichment culture.</title>
        <authorList>
            <person name="Poehlein A."/>
            <person name="Muehling M."/>
            <person name="Daniel R."/>
        </authorList>
    </citation>
    <scope>NUCLEOTIDE SEQUENCE</scope>
</reference>
<dbReference type="PROSITE" id="PS51257">
    <property type="entry name" value="PROKAR_LIPOPROTEIN"/>
    <property type="match status" value="1"/>
</dbReference>
<protein>
    <recommendedName>
        <fullName evidence="2">Lipoprotein</fullName>
    </recommendedName>
</protein>
<organism evidence="1">
    <name type="scientific">mine drainage metagenome</name>
    <dbReference type="NCBI Taxonomy" id="410659"/>
    <lineage>
        <taxon>unclassified sequences</taxon>
        <taxon>metagenomes</taxon>
        <taxon>ecological metagenomes</taxon>
    </lineage>
</organism>
<proteinExistence type="predicted"/>
<evidence type="ECO:0008006" key="2">
    <source>
        <dbReference type="Google" id="ProtNLM"/>
    </source>
</evidence>
<gene>
    <name evidence="1" type="ORF">GALL_94390</name>
</gene>
<comment type="caution">
    <text evidence="1">The sequence shown here is derived from an EMBL/GenBank/DDBJ whole genome shotgun (WGS) entry which is preliminary data.</text>
</comment>
<name>A0A1J5SIN0_9ZZZZ</name>
<dbReference type="AlphaFoldDB" id="A0A1J5SIN0"/>
<accession>A0A1J5SIN0</accession>
<sequence>MKIIFILFLLITIISCNNQEDIEKETTIISAGTIPETRTAVSSRPIAGLTENAGDALNKDWAFTVKVYQTAKTFQFVMKIKYQELEAVDTLKIPNIGIEPVVVLKSGKEKFSCIVGFKDKAQQFKEYKKVSVENNQLKIKVLKHYAVYTSIKK</sequence>